<reference evidence="2" key="1">
    <citation type="journal article" date="2022" name="bioRxiv">
        <title>Sequencing and chromosome-scale assembly of the giantPleurodeles waltlgenome.</title>
        <authorList>
            <person name="Brown T."/>
            <person name="Elewa A."/>
            <person name="Iarovenko S."/>
            <person name="Subramanian E."/>
            <person name="Araus A.J."/>
            <person name="Petzold A."/>
            <person name="Susuki M."/>
            <person name="Suzuki K.-i.T."/>
            <person name="Hayashi T."/>
            <person name="Toyoda A."/>
            <person name="Oliveira C."/>
            <person name="Osipova E."/>
            <person name="Leigh N.D."/>
            <person name="Simon A."/>
            <person name="Yun M.H."/>
        </authorList>
    </citation>
    <scope>NUCLEOTIDE SEQUENCE</scope>
    <source>
        <strain evidence="2">20211129_DDA</strain>
        <tissue evidence="2">Liver</tissue>
    </source>
</reference>
<feature type="region of interest" description="Disordered" evidence="1">
    <location>
        <begin position="268"/>
        <end position="328"/>
    </location>
</feature>
<evidence type="ECO:0000313" key="2">
    <source>
        <dbReference type="EMBL" id="KAJ1105271.1"/>
    </source>
</evidence>
<gene>
    <name evidence="2" type="ORF">NDU88_002679</name>
</gene>
<evidence type="ECO:0000313" key="3">
    <source>
        <dbReference type="Proteomes" id="UP001066276"/>
    </source>
</evidence>
<keyword evidence="3" id="KW-1185">Reference proteome</keyword>
<feature type="compositionally biased region" description="Polar residues" evidence="1">
    <location>
        <begin position="154"/>
        <end position="163"/>
    </location>
</feature>
<feature type="compositionally biased region" description="Basic residues" evidence="1">
    <location>
        <begin position="302"/>
        <end position="311"/>
    </location>
</feature>
<comment type="caution">
    <text evidence="2">The sequence shown here is derived from an EMBL/GenBank/DDBJ whole genome shotgun (WGS) entry which is preliminary data.</text>
</comment>
<feature type="region of interest" description="Disordered" evidence="1">
    <location>
        <begin position="212"/>
        <end position="237"/>
    </location>
</feature>
<sequence length="613" mass="67365">MLVATYRNALWHMPTPARSLRSVIKQTIIEVLVAAVGITRAIRSLSQAIIINTAPKANRHLGDKNEGAKTVRSGRGKGEPLGSNKRLASTTGKAVGENASILGQMTDAKMSTKASDSTTPLLEDKVKGKNQSTITAFLAGGMQRTSETDCLVKGSSSLDSSTRNPDHGDNPTANMSENQDISREATRKVLSLCENGQLQTQQVEQCEQADLQNKGKPGGLSGYTAEENEPANPPGSPKIRDQIMGGGKNLQLIDWGRESSDKFYSLTEESDLGSADCSFSETDESEISETGNKSASGECTVRKARQRKSVKSRSGLQEGSESMASRNGRSLRWDYTGINLADTSTGGNQSSAKDKNGSDPGPAAGEIGATGRNYEIGTDVGILQSIYSSIKELQTETRIDSHRARVATKRLQGSVRKVAKSCKEIEAKLCSMEDRIVAVEDDMDTLKEQNATRDEQLTDVMWKLEDLENRQRRNNLRFLGIPEGLEGDNMQTYMVTLLRGAFPELGNRDWDNEVGRLPLGYPRCSRRCPGLSFLRSPRLSRRFVPPLRPTRKVRPLLQFSREPGYPGPLGSFRRQRCPNTRARRRPRHRIGALFTILGRLEPGDRTAGYRYPT</sequence>
<evidence type="ECO:0000256" key="1">
    <source>
        <dbReference type="SAM" id="MobiDB-lite"/>
    </source>
</evidence>
<feature type="compositionally biased region" description="Polar residues" evidence="1">
    <location>
        <begin position="312"/>
        <end position="328"/>
    </location>
</feature>
<organism evidence="2 3">
    <name type="scientific">Pleurodeles waltl</name>
    <name type="common">Iberian ribbed newt</name>
    <dbReference type="NCBI Taxonomy" id="8319"/>
    <lineage>
        <taxon>Eukaryota</taxon>
        <taxon>Metazoa</taxon>
        <taxon>Chordata</taxon>
        <taxon>Craniata</taxon>
        <taxon>Vertebrata</taxon>
        <taxon>Euteleostomi</taxon>
        <taxon>Amphibia</taxon>
        <taxon>Batrachia</taxon>
        <taxon>Caudata</taxon>
        <taxon>Salamandroidea</taxon>
        <taxon>Salamandridae</taxon>
        <taxon>Pleurodelinae</taxon>
        <taxon>Pleurodeles</taxon>
    </lineage>
</organism>
<name>A0AAV7MND3_PLEWA</name>
<feature type="compositionally biased region" description="Polar residues" evidence="1">
    <location>
        <begin position="341"/>
        <end position="351"/>
    </location>
</feature>
<dbReference type="Proteomes" id="UP001066276">
    <property type="component" value="Chromosome 9"/>
</dbReference>
<feature type="region of interest" description="Disordered" evidence="1">
    <location>
        <begin position="340"/>
        <end position="370"/>
    </location>
</feature>
<dbReference type="EMBL" id="JANPWB010000013">
    <property type="protein sequence ID" value="KAJ1105271.1"/>
    <property type="molecule type" value="Genomic_DNA"/>
</dbReference>
<proteinExistence type="predicted"/>
<feature type="region of interest" description="Disordered" evidence="1">
    <location>
        <begin position="61"/>
        <end position="93"/>
    </location>
</feature>
<dbReference type="AlphaFoldDB" id="A0AAV7MND3"/>
<protein>
    <submittedName>
        <fullName evidence="2">Uncharacterized protein</fullName>
    </submittedName>
</protein>
<dbReference type="PANTHER" id="PTHR11505">
    <property type="entry name" value="L1 TRANSPOSABLE ELEMENT-RELATED"/>
    <property type="match status" value="1"/>
</dbReference>
<dbReference type="InterPro" id="IPR004244">
    <property type="entry name" value="Transposase_22"/>
</dbReference>
<feature type="region of interest" description="Disordered" evidence="1">
    <location>
        <begin position="148"/>
        <end position="183"/>
    </location>
</feature>
<feature type="compositionally biased region" description="Polar residues" evidence="1">
    <location>
        <begin position="288"/>
        <end position="297"/>
    </location>
</feature>
<accession>A0AAV7MND3</accession>